<evidence type="ECO:0000256" key="11">
    <source>
        <dbReference type="ARBA" id="ARBA00022840"/>
    </source>
</evidence>
<evidence type="ECO:0000256" key="15">
    <source>
        <dbReference type="ARBA" id="ARBA00050557"/>
    </source>
</evidence>
<keyword evidence="13" id="KW-0560">Oxidoreductase</keyword>
<dbReference type="GO" id="GO:0003991">
    <property type="term" value="F:acetylglutamate kinase activity"/>
    <property type="evidence" value="ECO:0007669"/>
    <property type="project" value="InterPro"/>
</dbReference>
<dbReference type="Pfam" id="PF00206">
    <property type="entry name" value="Lyase_1"/>
    <property type="match status" value="1"/>
</dbReference>
<dbReference type="AlphaFoldDB" id="B8AU61"/>
<dbReference type="FunFam" id="3.40.1160.10:FF:000008">
    <property type="entry name" value="Acetylglutamate kinase"/>
    <property type="match status" value="1"/>
</dbReference>
<feature type="domain" description="Fumarate lyase N-terminal" evidence="19">
    <location>
        <begin position="553"/>
        <end position="843"/>
    </location>
</feature>
<dbReference type="Gene3D" id="3.40.1160.10">
    <property type="entry name" value="Acetylglutamate kinase-like"/>
    <property type="match status" value="1"/>
</dbReference>
<dbReference type="STRING" id="39946.B8AU61"/>
<dbReference type="InterPro" id="IPR024083">
    <property type="entry name" value="Fumarase/histidase_N"/>
</dbReference>
<keyword evidence="7" id="KW-0028">Amino-acid biosynthesis</keyword>
<dbReference type="InterPro" id="IPR001048">
    <property type="entry name" value="Asp/Glu/Uridylate_kinase"/>
</dbReference>
<evidence type="ECO:0000259" key="22">
    <source>
        <dbReference type="Pfam" id="PF14698"/>
    </source>
</evidence>
<name>B8AU61_ORYSI</name>
<dbReference type="CDD" id="cd01359">
    <property type="entry name" value="Argininosuccinate_lyase"/>
    <property type="match status" value="1"/>
</dbReference>
<feature type="domain" description="Nal1 C-terminal" evidence="24">
    <location>
        <begin position="84"/>
        <end position="187"/>
    </location>
</feature>
<dbReference type="Pfam" id="PF14698">
    <property type="entry name" value="ASL_C2"/>
    <property type="match status" value="1"/>
</dbReference>
<keyword evidence="10" id="KW-0418">Kinase</keyword>
<dbReference type="InterPro" id="IPR000362">
    <property type="entry name" value="Fumarate_lyase_fam"/>
</dbReference>
<dbReference type="InterPro" id="IPR037528">
    <property type="entry name" value="ArgB"/>
</dbReference>
<feature type="domain" description="Argininosuccinate lyase C-terminal" evidence="22">
    <location>
        <begin position="906"/>
        <end position="973"/>
    </location>
</feature>
<dbReference type="SUPFAM" id="SSF53633">
    <property type="entry name" value="Carbamate kinase-like"/>
    <property type="match status" value="1"/>
</dbReference>
<dbReference type="Pfam" id="PF02774">
    <property type="entry name" value="Semialdhyde_dhC"/>
    <property type="match status" value="1"/>
</dbReference>
<evidence type="ECO:0000313" key="26">
    <source>
        <dbReference type="Proteomes" id="UP000007015"/>
    </source>
</evidence>
<evidence type="ECO:0000259" key="19">
    <source>
        <dbReference type="Pfam" id="PF00206"/>
    </source>
</evidence>
<evidence type="ECO:0000256" key="2">
    <source>
        <dbReference type="ARBA" id="ARBA00004862"/>
    </source>
</evidence>
<dbReference type="Gene3D" id="3.30.360.10">
    <property type="entry name" value="Dihydrodipicolinate Reductase, domain 2"/>
    <property type="match status" value="1"/>
</dbReference>
<evidence type="ECO:0000256" key="14">
    <source>
        <dbReference type="ARBA" id="ARBA00023239"/>
    </source>
</evidence>
<dbReference type="InterPro" id="IPR029419">
    <property type="entry name" value="Arg_succ_lyase_C"/>
</dbReference>
<dbReference type="EMBL" id="CM000129">
    <property type="protein sequence ID" value="EEC77997.1"/>
    <property type="molecule type" value="Genomic_DNA"/>
</dbReference>
<dbReference type="Pfam" id="PF25608">
    <property type="entry name" value="NAL1_N"/>
    <property type="match status" value="1"/>
</dbReference>
<evidence type="ECO:0000256" key="9">
    <source>
        <dbReference type="ARBA" id="ARBA00022741"/>
    </source>
</evidence>
<dbReference type="InterPro" id="IPR057904">
    <property type="entry name" value="Nal1_C"/>
</dbReference>
<dbReference type="InterPro" id="IPR012280">
    <property type="entry name" value="Semialdhyde_DH_dimer_dom"/>
</dbReference>
<evidence type="ECO:0000256" key="16">
    <source>
        <dbReference type="ARBA" id="ARBA00060921"/>
    </source>
</evidence>
<dbReference type="GO" id="GO:0005829">
    <property type="term" value="C:cytosol"/>
    <property type="evidence" value="ECO:0007669"/>
    <property type="project" value="TreeGrafter"/>
</dbReference>
<dbReference type="InterPro" id="IPR009049">
    <property type="entry name" value="Argininosuccinate_lyase"/>
</dbReference>
<dbReference type="GO" id="GO:0005524">
    <property type="term" value="F:ATP binding"/>
    <property type="evidence" value="ECO:0007669"/>
    <property type="project" value="UniProtKB-KW"/>
</dbReference>
<dbReference type="Proteomes" id="UP000007015">
    <property type="component" value="Chromosome 4"/>
</dbReference>
<evidence type="ECO:0000256" key="3">
    <source>
        <dbReference type="ARBA" id="ARBA00010755"/>
    </source>
</evidence>
<dbReference type="HAMAP" id="MF_00082">
    <property type="entry name" value="ArgB"/>
    <property type="match status" value="1"/>
</dbReference>
<dbReference type="Gene3D" id="1.10.275.10">
    <property type="entry name" value="Fumarase/aspartase (N-terminal domain)"/>
    <property type="match status" value="1"/>
</dbReference>
<keyword evidence="5" id="KW-0963">Cytoplasm</keyword>
<protein>
    <recommendedName>
        <fullName evidence="17">Probable N-acetyl-gamma-glutamyl-phosphate reductase, chloroplastic</fullName>
        <ecNumber evidence="4">1.2.1.38</ecNumber>
    </recommendedName>
    <alternativeName>
        <fullName evidence="18">N-acetyl-glutamate semialdehyde dehydrogenase</fullName>
    </alternativeName>
</protein>
<organism evidence="25 26">
    <name type="scientific">Oryza sativa subsp. indica</name>
    <name type="common">Rice</name>
    <dbReference type="NCBI Taxonomy" id="39946"/>
    <lineage>
        <taxon>Eukaryota</taxon>
        <taxon>Viridiplantae</taxon>
        <taxon>Streptophyta</taxon>
        <taxon>Embryophyta</taxon>
        <taxon>Tracheophyta</taxon>
        <taxon>Spermatophyta</taxon>
        <taxon>Magnoliopsida</taxon>
        <taxon>Liliopsida</taxon>
        <taxon>Poales</taxon>
        <taxon>Poaceae</taxon>
        <taxon>BOP clade</taxon>
        <taxon>Oryzoideae</taxon>
        <taxon>Oryzeae</taxon>
        <taxon>Oryzinae</taxon>
        <taxon>Oryza</taxon>
        <taxon>Oryza sativa</taxon>
    </lineage>
</organism>
<comment type="similarity">
    <text evidence="16">Belongs to the NAGSA dehydrogenase family. Type 1 subfamily.</text>
</comment>
<keyword evidence="8" id="KW-0808">Transferase</keyword>
<dbReference type="Pfam" id="PF25819">
    <property type="entry name" value="Nal1_C"/>
    <property type="match status" value="1"/>
</dbReference>
<comment type="catalytic activity">
    <reaction evidence="15">
        <text>N-acetyl-L-glutamate 5-semialdehyde + phosphate + NADP(+) = N-acetyl-L-glutamyl 5-phosphate + NADPH + H(+)</text>
        <dbReference type="Rhea" id="RHEA:21588"/>
        <dbReference type="ChEBI" id="CHEBI:15378"/>
        <dbReference type="ChEBI" id="CHEBI:29123"/>
        <dbReference type="ChEBI" id="CHEBI:43474"/>
        <dbReference type="ChEBI" id="CHEBI:57783"/>
        <dbReference type="ChEBI" id="CHEBI:57936"/>
        <dbReference type="ChEBI" id="CHEBI:58349"/>
        <dbReference type="EC" id="1.2.1.38"/>
    </reaction>
</comment>
<dbReference type="GO" id="GO:0042450">
    <property type="term" value="P:L-arginine biosynthetic process via ornithine"/>
    <property type="evidence" value="ECO:0007669"/>
    <property type="project" value="InterPro"/>
</dbReference>
<dbReference type="FunFam" id="3.30.360.10:FF:000014">
    <property type="entry name" value="N-acetyl-gamma-glutamyl-phosphate reductase"/>
    <property type="match status" value="1"/>
</dbReference>
<dbReference type="PANTHER" id="PTHR43814:SF1">
    <property type="entry name" value="ARGININOSUCCINATE LYASE"/>
    <property type="match status" value="1"/>
</dbReference>
<dbReference type="PROSITE" id="PS00163">
    <property type="entry name" value="FUMARATE_LYASES"/>
    <property type="match status" value="1"/>
</dbReference>
<evidence type="ECO:0000256" key="5">
    <source>
        <dbReference type="ARBA" id="ARBA00022490"/>
    </source>
</evidence>
<dbReference type="GO" id="GO:0003942">
    <property type="term" value="F:N-acetyl-gamma-glutamyl-phosphate reductase activity"/>
    <property type="evidence" value="ECO:0007669"/>
    <property type="project" value="UniProtKB-EC"/>
</dbReference>
<dbReference type="SUPFAM" id="SSF48557">
    <property type="entry name" value="L-aspartase-like"/>
    <property type="match status" value="1"/>
</dbReference>
<dbReference type="InterPro" id="IPR022761">
    <property type="entry name" value="Fumarate_lyase_N"/>
</dbReference>
<dbReference type="PANTHER" id="PTHR43814">
    <property type="entry name" value="ARGININOSUCCINATE LYASE"/>
    <property type="match status" value="1"/>
</dbReference>
<dbReference type="InterPro" id="IPR008948">
    <property type="entry name" value="L-Aspartase-like"/>
</dbReference>
<dbReference type="FunFam" id="1.10.40.30:FF:000001">
    <property type="entry name" value="Argininosuccinate lyase"/>
    <property type="match status" value="1"/>
</dbReference>
<feature type="domain" description="Semialdehyde dehydrogenase dimerisation" evidence="21">
    <location>
        <begin position="194"/>
        <end position="329"/>
    </location>
</feature>
<reference evidence="25 26" key="1">
    <citation type="journal article" date="2005" name="PLoS Biol.">
        <title>The genomes of Oryza sativa: a history of duplications.</title>
        <authorList>
            <person name="Yu J."/>
            <person name="Wang J."/>
            <person name="Lin W."/>
            <person name="Li S."/>
            <person name="Li H."/>
            <person name="Zhou J."/>
            <person name="Ni P."/>
            <person name="Dong W."/>
            <person name="Hu S."/>
            <person name="Zeng C."/>
            <person name="Zhang J."/>
            <person name="Zhang Y."/>
            <person name="Li R."/>
            <person name="Xu Z."/>
            <person name="Li S."/>
            <person name="Li X."/>
            <person name="Zheng H."/>
            <person name="Cong L."/>
            <person name="Lin L."/>
            <person name="Yin J."/>
            <person name="Geng J."/>
            <person name="Li G."/>
            <person name="Shi J."/>
            <person name="Liu J."/>
            <person name="Lv H."/>
            <person name="Li J."/>
            <person name="Wang J."/>
            <person name="Deng Y."/>
            <person name="Ran L."/>
            <person name="Shi X."/>
            <person name="Wang X."/>
            <person name="Wu Q."/>
            <person name="Li C."/>
            <person name="Ren X."/>
            <person name="Wang J."/>
            <person name="Wang X."/>
            <person name="Li D."/>
            <person name="Liu D."/>
            <person name="Zhang X."/>
            <person name="Ji Z."/>
            <person name="Zhao W."/>
            <person name="Sun Y."/>
            <person name="Zhang Z."/>
            <person name="Bao J."/>
            <person name="Han Y."/>
            <person name="Dong L."/>
            <person name="Ji J."/>
            <person name="Chen P."/>
            <person name="Wu S."/>
            <person name="Liu J."/>
            <person name="Xiao Y."/>
            <person name="Bu D."/>
            <person name="Tan J."/>
            <person name="Yang L."/>
            <person name="Ye C."/>
            <person name="Zhang J."/>
            <person name="Xu J."/>
            <person name="Zhou Y."/>
            <person name="Yu Y."/>
            <person name="Zhang B."/>
            <person name="Zhuang S."/>
            <person name="Wei H."/>
            <person name="Liu B."/>
            <person name="Lei M."/>
            <person name="Yu H."/>
            <person name="Li Y."/>
            <person name="Xu H."/>
            <person name="Wei S."/>
            <person name="He X."/>
            <person name="Fang L."/>
            <person name="Zhang Z."/>
            <person name="Zhang Y."/>
            <person name="Huang X."/>
            <person name="Su Z."/>
            <person name="Tong W."/>
            <person name="Li J."/>
            <person name="Tong Z."/>
            <person name="Li S."/>
            <person name="Ye J."/>
            <person name="Wang L."/>
            <person name="Fang L."/>
            <person name="Lei T."/>
            <person name="Chen C."/>
            <person name="Chen H."/>
            <person name="Xu Z."/>
            <person name="Li H."/>
            <person name="Huang H."/>
            <person name="Zhang F."/>
            <person name="Xu H."/>
            <person name="Li N."/>
            <person name="Zhao C."/>
            <person name="Li S."/>
            <person name="Dong L."/>
            <person name="Huang Y."/>
            <person name="Li L."/>
            <person name="Xi Y."/>
            <person name="Qi Q."/>
            <person name="Li W."/>
            <person name="Zhang B."/>
            <person name="Hu W."/>
            <person name="Zhang Y."/>
            <person name="Tian X."/>
            <person name="Jiao Y."/>
            <person name="Liang X."/>
            <person name="Jin J."/>
            <person name="Gao L."/>
            <person name="Zheng W."/>
            <person name="Hao B."/>
            <person name="Liu S."/>
            <person name="Wang W."/>
            <person name="Yuan L."/>
            <person name="Cao M."/>
            <person name="McDermott J."/>
            <person name="Samudrala R."/>
            <person name="Wang J."/>
            <person name="Wong G.K."/>
            <person name="Yang H."/>
        </authorList>
    </citation>
    <scope>NUCLEOTIDE SEQUENCE [LARGE SCALE GENOMIC DNA]</scope>
    <source>
        <strain evidence="26">cv. 93-11</strain>
    </source>
</reference>
<dbReference type="SUPFAM" id="SSF55347">
    <property type="entry name" value="Glyceraldehyde-3-phosphate dehydrogenase-like, C-terminal domain"/>
    <property type="match status" value="1"/>
</dbReference>
<dbReference type="NCBIfam" id="TIGR00838">
    <property type="entry name" value="argH"/>
    <property type="match status" value="1"/>
</dbReference>
<evidence type="ECO:0000256" key="12">
    <source>
        <dbReference type="ARBA" id="ARBA00022857"/>
    </source>
</evidence>
<dbReference type="Gramene" id="BGIOSGA017117-TA">
    <property type="protein sequence ID" value="BGIOSGA017117-PA"/>
    <property type="gene ID" value="BGIOSGA017117"/>
</dbReference>
<dbReference type="NCBIfam" id="NF008964">
    <property type="entry name" value="PRK12308.1"/>
    <property type="match status" value="1"/>
</dbReference>
<evidence type="ECO:0000256" key="7">
    <source>
        <dbReference type="ARBA" id="ARBA00022605"/>
    </source>
</evidence>
<dbReference type="InterPro" id="IPR020557">
    <property type="entry name" value="Fumarate_lyase_CS"/>
</dbReference>
<evidence type="ECO:0000259" key="21">
    <source>
        <dbReference type="Pfam" id="PF02774"/>
    </source>
</evidence>
<evidence type="ECO:0000256" key="18">
    <source>
        <dbReference type="ARBA" id="ARBA00076903"/>
    </source>
</evidence>
<evidence type="ECO:0000256" key="4">
    <source>
        <dbReference type="ARBA" id="ARBA00013072"/>
    </source>
</evidence>
<dbReference type="FunFam" id="1.20.200.10:FF:000006">
    <property type="entry name" value="Argininosuccinate lyase"/>
    <property type="match status" value="1"/>
</dbReference>
<sequence length="999" mass="108111">MTIRAFHSKILRRFSLGTAVGFRIRKGDLTDIPAILVFVARKVHKKWLNPAQCLPAILEGPGGVWCDVDVVEFSYYGAPAQTPKEQMFSELVDKLCGSDECIGSGSQVASHETFGTLGAIVKRRTGNKQVGFLTNHHVAVDLDYPNQKMFHPLPPNLGPGVYLGAVERATSFITDDVWYGIYAGTNPGLLDLNQWPVINATSGVSGAGRKAAISNSFCEVSLQPYGVFNHRHHPEITTHLGTDVIFTPHLGSFPRGILETITCRLKPGVTKEQVSEVFTQAYADKPLVRLYDKGVPALKNVVGLPFCDIGFAVQGEHLIVVAAEDNLLKGAAAQAMHEEALERLFTALVNYRESHQRPLVIVHGGGCVVDELMKGLNLPVKKKNGLRVTPADQIDIITGALAGTANKTLLAWAKKHHIASVGLCLGDGDSVKVTQLDEELGHVGLAQPGSPKLINTLLEGGFLPVVSSIGVTEEGELMNVNADQAATALAATLGADLILLSDVSGILDGKGQRIAEMTAAKAEQLIAQGIITDGMIVKVNAALDAARTLGRPAADQRFKQFNDSLRFDYRLAEQDIVGSVAWSKALVTVGVLTAEEQLQLEEALNNLLEEVRLDPQQILQSDAEDIHSWVEGKLIDKVGQLGKKLHTGRSRNDQVATDLKLWCKETVGELLAANRQLQSALVETAQNNQDAVMPGYTHLQRAQPVTFAHWCLAYVEMLARDESRLQDTLKRLDVSPLGSGALAGTAYEIDREQLAGWLGFASATRNSLDSVSDRDHVLELLSNASIGMVHLSRFAEDLIFFNSGEAGFVELSDRVTSGSSLMPQKKNPDALELIRGKCGRVQGALTGMMMTLKGLPLAYNKDMQEDKEGLFDALDTWLDCLHMGALVLDGIQVKRPRCQEAAQQGYANSTELADYLVAKGVPFREAHHIVGEAVVEAIRQGKPLEDLALADLQKFSAVIGEDVYPILALQSCLDKRAAKGGVSPKQVAQAITDAKNRLV</sequence>
<gene>
    <name evidence="25" type="ORF">OsI_17387</name>
</gene>
<evidence type="ECO:0000256" key="1">
    <source>
        <dbReference type="ARBA" id="ARBA00004496"/>
    </source>
</evidence>
<keyword evidence="12" id="KW-0521">NADP</keyword>
<evidence type="ECO:0000259" key="20">
    <source>
        <dbReference type="Pfam" id="PF00696"/>
    </source>
</evidence>
<evidence type="ECO:0000256" key="13">
    <source>
        <dbReference type="ARBA" id="ARBA00023002"/>
    </source>
</evidence>
<feature type="domain" description="Aspartate/glutamate/uridylate kinase" evidence="20">
    <location>
        <begin position="337"/>
        <end position="551"/>
    </location>
</feature>
<dbReference type="HAMAP" id="MF_00006">
    <property type="entry name" value="Arg_succ_lyase"/>
    <property type="match status" value="1"/>
</dbReference>
<evidence type="ECO:0000313" key="25">
    <source>
        <dbReference type="EMBL" id="EEC77997.1"/>
    </source>
</evidence>
<comment type="pathway">
    <text evidence="2">Amino-acid biosynthesis; L-arginine biosynthesis; N(2)-acetyl-L-ornithine from L-glutamate: step 3/4.</text>
</comment>
<dbReference type="Pfam" id="PF00696">
    <property type="entry name" value="AA_kinase"/>
    <property type="match status" value="1"/>
</dbReference>
<keyword evidence="9" id="KW-0547">Nucleotide-binding</keyword>
<dbReference type="HOGENOM" id="CLU_300040_0_0_1"/>
<evidence type="ECO:0000256" key="8">
    <source>
        <dbReference type="ARBA" id="ARBA00022679"/>
    </source>
</evidence>
<dbReference type="InterPro" id="IPR004662">
    <property type="entry name" value="AcgluKinase_fam"/>
</dbReference>
<accession>B8AU61</accession>
<evidence type="ECO:0000256" key="10">
    <source>
        <dbReference type="ARBA" id="ARBA00022777"/>
    </source>
</evidence>
<comment type="subcellular location">
    <subcellularLocation>
        <location evidence="1">Cytoplasm</location>
    </subcellularLocation>
</comment>
<dbReference type="CDD" id="cd23934">
    <property type="entry name" value="AGPR_1_C"/>
    <property type="match status" value="1"/>
</dbReference>
<evidence type="ECO:0000256" key="6">
    <source>
        <dbReference type="ARBA" id="ARBA00022571"/>
    </source>
</evidence>
<dbReference type="PRINTS" id="PR00149">
    <property type="entry name" value="FUMRATELYASE"/>
</dbReference>
<keyword evidence="14" id="KW-0456">Lyase</keyword>
<keyword evidence="26" id="KW-1185">Reference proteome</keyword>
<proteinExistence type="inferred from homology"/>
<feature type="domain" description="Nal1 N-terminal" evidence="23">
    <location>
        <begin position="1"/>
        <end position="71"/>
    </location>
</feature>
<dbReference type="EC" id="1.2.1.38" evidence="4"/>
<keyword evidence="6" id="KW-0055">Arginine biosynthesis</keyword>
<dbReference type="Gene3D" id="1.20.200.10">
    <property type="entry name" value="Fumarase/aspartase (Central domain)"/>
    <property type="match status" value="1"/>
</dbReference>
<dbReference type="NCBIfam" id="TIGR00761">
    <property type="entry name" value="argB"/>
    <property type="match status" value="1"/>
</dbReference>
<dbReference type="InterPro" id="IPR036393">
    <property type="entry name" value="AceGlu_kinase-like_sf"/>
</dbReference>
<evidence type="ECO:0000256" key="17">
    <source>
        <dbReference type="ARBA" id="ARBA00067665"/>
    </source>
</evidence>
<dbReference type="Gene3D" id="1.10.40.30">
    <property type="entry name" value="Fumarase/aspartase (C-terminal domain)"/>
    <property type="match status" value="1"/>
</dbReference>
<keyword evidence="11" id="KW-0067">ATP-binding</keyword>
<comment type="similarity">
    <text evidence="3">Belongs to the lyase 1 family. Argininosuccinate lyase subfamily.</text>
</comment>
<dbReference type="GO" id="GO:0004056">
    <property type="term" value="F:argininosuccinate lyase activity"/>
    <property type="evidence" value="ECO:0007669"/>
    <property type="project" value="InterPro"/>
</dbReference>
<dbReference type="PRINTS" id="PR00145">
    <property type="entry name" value="ARGSUCLYASE"/>
</dbReference>
<evidence type="ECO:0000259" key="24">
    <source>
        <dbReference type="Pfam" id="PF25819"/>
    </source>
</evidence>
<evidence type="ECO:0000259" key="23">
    <source>
        <dbReference type="Pfam" id="PF25608"/>
    </source>
</evidence>
<dbReference type="InterPro" id="IPR057905">
    <property type="entry name" value="Nal1_N"/>
</dbReference>